<evidence type="ECO:0000313" key="5">
    <source>
        <dbReference type="Proteomes" id="UP000326062"/>
    </source>
</evidence>
<gene>
    <name evidence="4" type="ORF">FD755_025553</name>
</gene>
<name>A0A5N3ULN2_MUNRE</name>
<dbReference type="Pfam" id="PF14915">
    <property type="entry name" value="CCDC144C"/>
    <property type="match status" value="1"/>
</dbReference>
<feature type="domain" description="CCDC144C-like coiled-coil" evidence="3">
    <location>
        <begin position="87"/>
        <end position="268"/>
    </location>
</feature>
<protein>
    <recommendedName>
        <fullName evidence="3">CCDC144C-like coiled-coil domain-containing protein</fullName>
    </recommendedName>
</protein>
<feature type="coiled-coil region" evidence="2">
    <location>
        <begin position="229"/>
        <end position="263"/>
    </location>
</feature>
<evidence type="ECO:0000256" key="1">
    <source>
        <dbReference type="ARBA" id="ARBA00023054"/>
    </source>
</evidence>
<feature type="coiled-coil region" evidence="2">
    <location>
        <begin position="98"/>
        <end position="125"/>
    </location>
</feature>
<dbReference type="PANTHER" id="PTHR24147">
    <property type="entry name" value="ANKYRIN REPEAT DOMAIN 36-RELATED"/>
    <property type="match status" value="1"/>
</dbReference>
<keyword evidence="1 2" id="KW-0175">Coiled coil</keyword>
<reference evidence="4 5" key="1">
    <citation type="submission" date="2019-06" db="EMBL/GenBank/DDBJ databases">
        <title>Discovery of a novel chromosome fission-fusion reversal in muntjac.</title>
        <authorList>
            <person name="Mudd A.B."/>
            <person name="Bredeson J.V."/>
            <person name="Baum R."/>
            <person name="Hockemeyer D."/>
            <person name="Rokhsar D.S."/>
        </authorList>
    </citation>
    <scope>NUCLEOTIDE SEQUENCE [LARGE SCALE GENOMIC DNA]</scope>
    <source>
        <strain evidence="4">UCam_UCB_Mr</strain>
        <tissue evidence="4">Fibroblast cell line</tissue>
    </source>
</reference>
<comment type="caution">
    <text evidence="4">The sequence shown here is derived from an EMBL/GenBank/DDBJ whole genome shotgun (WGS) entry which is preliminary data.</text>
</comment>
<dbReference type="PANTHER" id="PTHR24147:SF60">
    <property type="entry name" value="ANKYRIN REPEAT DOMAIN-CONTAINING PROTEIN 26-RELATED"/>
    <property type="match status" value="1"/>
</dbReference>
<evidence type="ECO:0000256" key="2">
    <source>
        <dbReference type="SAM" id="Coils"/>
    </source>
</evidence>
<accession>A0A5N3ULN2</accession>
<dbReference type="AlphaFoldDB" id="A0A5N3ULN2"/>
<dbReference type="InterPro" id="IPR039497">
    <property type="entry name" value="CC144C-like_CC_dom"/>
</dbReference>
<dbReference type="InterPro" id="IPR050657">
    <property type="entry name" value="Ankyrin_repeat_domain"/>
</dbReference>
<organism evidence="4 5">
    <name type="scientific">Muntiacus reevesi</name>
    <name type="common">Reeves' muntjac</name>
    <name type="synonym">Cervus reevesi</name>
    <dbReference type="NCBI Taxonomy" id="9886"/>
    <lineage>
        <taxon>Eukaryota</taxon>
        <taxon>Metazoa</taxon>
        <taxon>Chordata</taxon>
        <taxon>Craniata</taxon>
        <taxon>Vertebrata</taxon>
        <taxon>Euteleostomi</taxon>
        <taxon>Mammalia</taxon>
        <taxon>Eutheria</taxon>
        <taxon>Laurasiatheria</taxon>
        <taxon>Artiodactyla</taxon>
        <taxon>Ruminantia</taxon>
        <taxon>Pecora</taxon>
        <taxon>Cervidae</taxon>
        <taxon>Muntiacinae</taxon>
        <taxon>Muntiacus</taxon>
    </lineage>
</organism>
<evidence type="ECO:0000259" key="3">
    <source>
        <dbReference type="Pfam" id="PF14915"/>
    </source>
</evidence>
<feature type="non-terminal residue" evidence="4">
    <location>
        <position position="268"/>
    </location>
</feature>
<feature type="coiled-coil region" evidence="2">
    <location>
        <begin position="169"/>
        <end position="203"/>
    </location>
</feature>
<evidence type="ECO:0000313" key="4">
    <source>
        <dbReference type="EMBL" id="KAB0337571.1"/>
    </source>
</evidence>
<dbReference type="Proteomes" id="UP000326062">
    <property type="component" value="Unassembled WGS sequence"/>
</dbReference>
<feature type="non-terminal residue" evidence="4">
    <location>
        <position position="1"/>
    </location>
</feature>
<dbReference type="EMBL" id="VCEB01012492">
    <property type="protein sequence ID" value="KAB0337571.1"/>
    <property type="molecule type" value="Genomic_DNA"/>
</dbReference>
<proteinExistence type="predicted"/>
<sequence length="268" mass="30533">ASVSGIQHSDSDVFEYVCVYYINGASLLAQTVKNLPAMQDTWVQSLGWEDPLEKEMATHSSILAWEMPWIEEPGGLQSMGPQRAFAGHEETKDLLHKNHILQEEIASLRLEIDAVKSQNLEKEKNYFEDIEIVKAKSDDAQKAVKLTEEILTKTISQDTGQPHVLAAENTMLKSKLENKKENKQRLETEVKSYRSKLAAASHDHDRGQTSPRDLELAFQRAKDEWLCLQDKMESDVANLKDNSKALSQQLSTVERKFNKLKIKLQRTR</sequence>
<keyword evidence="5" id="KW-1185">Reference proteome</keyword>